<dbReference type="Proteomes" id="UP000002881">
    <property type="component" value="Chromosome"/>
</dbReference>
<keyword evidence="7" id="KW-1185">Reference proteome</keyword>
<feature type="domain" description="UDP-N-acetylglucosamine 2-epimerase" evidence="5">
    <location>
        <begin position="43"/>
        <end position="381"/>
    </location>
</feature>
<organism evidence="6 7">
    <name type="scientific">Mesotoga prima MesG1.Ag.4.2</name>
    <dbReference type="NCBI Taxonomy" id="660470"/>
    <lineage>
        <taxon>Bacteria</taxon>
        <taxon>Thermotogati</taxon>
        <taxon>Thermotogota</taxon>
        <taxon>Thermotogae</taxon>
        <taxon>Kosmotogales</taxon>
        <taxon>Kosmotogaceae</taxon>
        <taxon>Mesotoga</taxon>
    </lineage>
</organism>
<accession>I2F3I4</accession>
<evidence type="ECO:0000259" key="5">
    <source>
        <dbReference type="Pfam" id="PF02350"/>
    </source>
</evidence>
<dbReference type="GeneID" id="87106615"/>
<evidence type="ECO:0000256" key="3">
    <source>
        <dbReference type="ARBA" id="ARBA00038858"/>
    </source>
</evidence>
<proteinExistence type="inferred from homology"/>
<comment type="similarity">
    <text evidence="2 4">Belongs to the UDP-N-acetylglucosamine 2-epimerase family.</text>
</comment>
<dbReference type="AlphaFoldDB" id="I2F3I4"/>
<dbReference type="SUPFAM" id="SSF53756">
    <property type="entry name" value="UDP-Glycosyltransferase/glycogen phosphorylase"/>
    <property type="match status" value="1"/>
</dbReference>
<dbReference type="Gene3D" id="3.40.50.2000">
    <property type="entry name" value="Glycogen Phosphorylase B"/>
    <property type="match status" value="2"/>
</dbReference>
<name>I2F3I4_9BACT</name>
<dbReference type="STRING" id="660470.Theba_0773"/>
<dbReference type="NCBIfam" id="TIGR00236">
    <property type="entry name" value="wecB"/>
    <property type="match status" value="1"/>
</dbReference>
<evidence type="ECO:0000256" key="1">
    <source>
        <dbReference type="ARBA" id="ARBA00023235"/>
    </source>
</evidence>
<evidence type="ECO:0000313" key="7">
    <source>
        <dbReference type="Proteomes" id="UP000002881"/>
    </source>
</evidence>
<dbReference type="InterPro" id="IPR003331">
    <property type="entry name" value="UDP_GlcNAc_Epimerase_2_dom"/>
</dbReference>
<dbReference type="EC" id="5.1.3.14" evidence="3"/>
<dbReference type="PANTHER" id="PTHR43174">
    <property type="entry name" value="UDP-N-ACETYLGLUCOSAMINE 2-EPIMERASE"/>
    <property type="match status" value="1"/>
</dbReference>
<protein>
    <recommendedName>
        <fullName evidence="3">UDP-N-acetylglucosamine 2-epimerase (non-hydrolyzing)</fullName>
        <ecNumber evidence="3">5.1.3.14</ecNumber>
    </recommendedName>
</protein>
<dbReference type="RefSeq" id="WP_014730541.1">
    <property type="nucleotide sequence ID" value="NC_017934.1"/>
</dbReference>
<dbReference type="GO" id="GO:0008761">
    <property type="term" value="F:UDP-N-acetylglucosamine 2-epimerase activity"/>
    <property type="evidence" value="ECO:0007669"/>
    <property type="project" value="UniProtKB-EC"/>
</dbReference>
<dbReference type="HOGENOM" id="CLU_041674_1_0_0"/>
<dbReference type="KEGG" id="mpg:Theba_0773"/>
<dbReference type="PANTHER" id="PTHR43174:SF2">
    <property type="entry name" value="UDP-N-ACETYLGLUCOSAMINE 2-EPIMERASE"/>
    <property type="match status" value="1"/>
</dbReference>
<dbReference type="InterPro" id="IPR029767">
    <property type="entry name" value="WecB-like"/>
</dbReference>
<dbReference type="CDD" id="cd03786">
    <property type="entry name" value="GTB_UDP-GlcNAc_2-Epimerase"/>
    <property type="match status" value="1"/>
</dbReference>
<gene>
    <name evidence="6" type="ORF">Theba_0773</name>
</gene>
<evidence type="ECO:0000313" key="6">
    <source>
        <dbReference type="EMBL" id="AFK06487.1"/>
    </source>
</evidence>
<reference evidence="6 7" key="1">
    <citation type="journal article" date="2012" name="Genome Biol. Evol.">
        <title>Genome Sequence of the Mesophilic Thermotogales Bacterium Mesotoga prima MesG1.Ag.4.2 Reveals the Largest Thermotogales Genome To Date.</title>
        <authorList>
            <person name="Zhaxybayeva O."/>
            <person name="Swithers K.S."/>
            <person name="Foght J."/>
            <person name="Green A.G."/>
            <person name="Bruce D."/>
            <person name="Detter C."/>
            <person name="Han S."/>
            <person name="Teshima H."/>
            <person name="Han J."/>
            <person name="Woyke T."/>
            <person name="Pitluck S."/>
            <person name="Nolan M."/>
            <person name="Ivanova N."/>
            <person name="Pati A."/>
            <person name="Land M.L."/>
            <person name="Dlutek M."/>
            <person name="Doolittle W.F."/>
            <person name="Noll K.M."/>
            <person name="Nesbo C.L."/>
        </authorList>
    </citation>
    <scope>NUCLEOTIDE SEQUENCE [LARGE SCALE GENOMIC DNA]</scope>
    <source>
        <strain evidence="7">mesG1.Ag.4.2</strain>
    </source>
</reference>
<dbReference type="eggNOG" id="COG0381">
    <property type="taxonomic scope" value="Bacteria"/>
</dbReference>
<sequence>MAFVNGKKEGTARRLKKMKKVALIFGTRPEAVKMAPVYLALKNSPIRPVVIATAQHREMLDQVLSLFGIEADFDLNIMQERQSLAGLTSRLISKLEEIYSENVFDATLVQGDTTSTFAGALVSFYHKIPVGHVEAGLRTENIYDPFPEEINRRLNGVISSFHYPPTENAKNNLLKEGVPENKLLVTGNTVIDALLWVTENRSVLTSSFREALGVEEDEYILVTMHRRENWGEPMRQVMKAIKDILKEFPKMKVVFPVHLNPAVREVVYPELEKHDRIVLTDPLDYLPFVSLMEKARIILTDSGGIQEEAPALGKPTLVLRKTTERPEAIKAGTAKLVGTDRDFVFNETVKLLRDSDEYRRMANAKNPFGDGTASKRILKHLCENL</sequence>
<evidence type="ECO:0000256" key="4">
    <source>
        <dbReference type="RuleBase" id="RU003513"/>
    </source>
</evidence>
<evidence type="ECO:0000256" key="2">
    <source>
        <dbReference type="ARBA" id="ARBA00038209"/>
    </source>
</evidence>
<dbReference type="EMBL" id="CP003532">
    <property type="protein sequence ID" value="AFK06487.1"/>
    <property type="molecule type" value="Genomic_DNA"/>
</dbReference>
<dbReference type="Pfam" id="PF02350">
    <property type="entry name" value="Epimerase_2"/>
    <property type="match status" value="1"/>
</dbReference>
<keyword evidence="1 4" id="KW-0413">Isomerase</keyword>